<dbReference type="EMBL" id="CAJNNW010033539">
    <property type="protein sequence ID" value="CAE8719407.1"/>
    <property type="molecule type" value="Genomic_DNA"/>
</dbReference>
<dbReference type="Proteomes" id="UP000626109">
    <property type="component" value="Unassembled WGS sequence"/>
</dbReference>
<dbReference type="AlphaFoldDB" id="A0A813L756"/>
<feature type="region of interest" description="Disordered" evidence="1">
    <location>
        <begin position="164"/>
        <end position="220"/>
    </location>
</feature>
<reference evidence="2" key="1">
    <citation type="submission" date="2021-02" db="EMBL/GenBank/DDBJ databases">
        <authorList>
            <person name="Dougan E. K."/>
            <person name="Rhodes N."/>
            <person name="Thang M."/>
            <person name="Chan C."/>
        </authorList>
    </citation>
    <scope>NUCLEOTIDE SEQUENCE</scope>
</reference>
<feature type="non-terminal residue" evidence="2">
    <location>
        <position position="220"/>
    </location>
</feature>
<comment type="caution">
    <text evidence="2">The sequence shown here is derived from an EMBL/GenBank/DDBJ whole genome shotgun (WGS) entry which is preliminary data.</text>
</comment>
<name>A0A813L756_POLGL</name>
<organism evidence="2 3">
    <name type="scientific">Polarella glacialis</name>
    <name type="common">Dinoflagellate</name>
    <dbReference type="NCBI Taxonomy" id="89957"/>
    <lineage>
        <taxon>Eukaryota</taxon>
        <taxon>Sar</taxon>
        <taxon>Alveolata</taxon>
        <taxon>Dinophyceae</taxon>
        <taxon>Suessiales</taxon>
        <taxon>Suessiaceae</taxon>
        <taxon>Polarella</taxon>
    </lineage>
</organism>
<accession>A0A813L756</accession>
<evidence type="ECO:0000313" key="2">
    <source>
        <dbReference type="EMBL" id="CAE8719407.1"/>
    </source>
</evidence>
<evidence type="ECO:0000313" key="3">
    <source>
        <dbReference type="Proteomes" id="UP000626109"/>
    </source>
</evidence>
<protein>
    <submittedName>
        <fullName evidence="2">Uncharacterized protein</fullName>
    </submittedName>
</protein>
<evidence type="ECO:0000256" key="1">
    <source>
        <dbReference type="SAM" id="MobiDB-lite"/>
    </source>
</evidence>
<proteinExistence type="predicted"/>
<feature type="compositionally biased region" description="Polar residues" evidence="1">
    <location>
        <begin position="178"/>
        <end position="188"/>
    </location>
</feature>
<gene>
    <name evidence="2" type="ORF">PGLA2088_LOCUS40636</name>
</gene>
<sequence>EYQRHFLEWQTHRSCALHRDEGERCPQVWHELAGVCPPPRWFCERYVYRPQGAQVSGGGVRNGRLMSVSGAFVRNSLMLFYTSGWMHGLLGKPCDALPFEAYRLRGVDRYQGDETEETFRYGGLLYKNLKARNVVTQTSDEDVENNFLTCGACTYREDASSPEAFTSFDTPSKSSSSQLYSPQDNRTGVSERTDQGPKTNSVSSGGREASDSSSWVSEIS</sequence>
<feature type="compositionally biased region" description="Low complexity" evidence="1">
    <location>
        <begin position="201"/>
        <end position="214"/>
    </location>
</feature>